<evidence type="ECO:0000313" key="5">
    <source>
        <dbReference type="Proteomes" id="UP000220005"/>
    </source>
</evidence>
<evidence type="ECO:0000256" key="2">
    <source>
        <dbReference type="ARBA" id="ARBA00022679"/>
    </source>
</evidence>
<dbReference type="InterPro" id="IPR029044">
    <property type="entry name" value="Nucleotide-diphossugar_trans"/>
</dbReference>
<dbReference type="RefSeq" id="WP_097839248.1">
    <property type="nucleotide sequence ID" value="NZ_NMTY01000012.1"/>
</dbReference>
<dbReference type="Pfam" id="PF00535">
    <property type="entry name" value="Glycos_transf_2"/>
    <property type="match status" value="1"/>
</dbReference>
<protein>
    <recommendedName>
        <fullName evidence="3">Glycosyltransferase 2-like domain-containing protein</fullName>
    </recommendedName>
</protein>
<reference evidence="4 5" key="1">
    <citation type="journal article" date="2017" name="Front. Microbiol.">
        <title>New Insights into the Diversity of the Genus Faecalibacterium.</title>
        <authorList>
            <person name="Benevides L."/>
            <person name="Burman S."/>
            <person name="Martin R."/>
            <person name="Robert V."/>
            <person name="Thomas M."/>
            <person name="Miquel S."/>
            <person name="Chain F."/>
            <person name="Sokol H."/>
            <person name="Bermudez-Humaran L.G."/>
            <person name="Morrison M."/>
            <person name="Langella P."/>
            <person name="Azevedo V.A."/>
            <person name="Chatel J.M."/>
            <person name="Soares S."/>
        </authorList>
    </citation>
    <scope>NUCLEOTIDE SEQUENCE [LARGE SCALE GENOMIC DNA]</scope>
    <source>
        <strain evidence="4 5">CNCM I 4575</strain>
    </source>
</reference>
<dbReference type="SUPFAM" id="SSF53448">
    <property type="entry name" value="Nucleotide-diphospho-sugar transferases"/>
    <property type="match status" value="1"/>
</dbReference>
<dbReference type="Proteomes" id="UP000220005">
    <property type="component" value="Unassembled WGS sequence"/>
</dbReference>
<dbReference type="EMBL" id="NMTY01000012">
    <property type="protein sequence ID" value="PDX81569.1"/>
    <property type="molecule type" value="Genomic_DNA"/>
</dbReference>
<organism evidence="4 5">
    <name type="scientific">Faecalibacterium prausnitzii</name>
    <dbReference type="NCBI Taxonomy" id="853"/>
    <lineage>
        <taxon>Bacteria</taxon>
        <taxon>Bacillati</taxon>
        <taxon>Bacillota</taxon>
        <taxon>Clostridia</taxon>
        <taxon>Eubacteriales</taxon>
        <taxon>Oscillospiraceae</taxon>
        <taxon>Faecalibacterium</taxon>
    </lineage>
</organism>
<name>A0A2A7AR53_9FIRM</name>
<evidence type="ECO:0000313" key="4">
    <source>
        <dbReference type="EMBL" id="PDX81569.1"/>
    </source>
</evidence>
<comment type="caution">
    <text evidence="4">The sequence shown here is derived from an EMBL/GenBank/DDBJ whole genome shotgun (WGS) entry which is preliminary data.</text>
</comment>
<proteinExistence type="predicted"/>
<dbReference type="InterPro" id="IPR001173">
    <property type="entry name" value="Glyco_trans_2-like"/>
</dbReference>
<dbReference type="PANTHER" id="PTHR22916:SF51">
    <property type="entry name" value="GLYCOSYLTRANSFERASE EPSH-RELATED"/>
    <property type="match status" value="1"/>
</dbReference>
<keyword evidence="1" id="KW-0328">Glycosyltransferase</keyword>
<feature type="domain" description="Glycosyltransferase 2-like" evidence="3">
    <location>
        <begin position="6"/>
        <end position="172"/>
    </location>
</feature>
<keyword evidence="2" id="KW-0808">Transferase</keyword>
<accession>A0A2A7AR53</accession>
<dbReference type="CDD" id="cd00761">
    <property type="entry name" value="Glyco_tranf_GTA_type"/>
    <property type="match status" value="1"/>
</dbReference>
<dbReference type="PANTHER" id="PTHR22916">
    <property type="entry name" value="GLYCOSYLTRANSFERASE"/>
    <property type="match status" value="1"/>
</dbReference>
<dbReference type="AlphaFoldDB" id="A0A2A7AR53"/>
<dbReference type="GO" id="GO:0016757">
    <property type="term" value="F:glycosyltransferase activity"/>
    <property type="evidence" value="ECO:0007669"/>
    <property type="project" value="UniProtKB-KW"/>
</dbReference>
<dbReference type="Gene3D" id="3.90.550.10">
    <property type="entry name" value="Spore Coat Polysaccharide Biosynthesis Protein SpsA, Chain A"/>
    <property type="match status" value="1"/>
</dbReference>
<sequence length="325" mass="37265">MEPLISVIVPIYNVKAYLDRCVESLLGQSYKELEIFLVDDGSTDGCGKICDRYAAQDPRITVIHKKNGGLSDARNAALDVAQGEYYAFVDGDDWVSPYYVENLHRALRKADADMAVSCFEEVFEGRGIQSQPAAELENFQSLTPEACLRRMLYQDGVETSTPTKLYKKELFEGLRYPVGKLYEDIPVAYEVLKRAARVAWIGNVDYYYFQRAASIQNAAFDPKKLDGVEHCRAMMENVRRDHPQLEQAAECRYLSTVCNILFQIRDKAHESERRLLWKEVVRCRSAVVRDPNARKKARLAALLSYGGYPLLRFVYDRTQWRGKTR</sequence>
<evidence type="ECO:0000256" key="1">
    <source>
        <dbReference type="ARBA" id="ARBA00022676"/>
    </source>
</evidence>
<gene>
    <name evidence="4" type="ORF">CGS58_05685</name>
</gene>
<evidence type="ECO:0000259" key="3">
    <source>
        <dbReference type="Pfam" id="PF00535"/>
    </source>
</evidence>